<feature type="region of interest" description="Disordered" evidence="6">
    <location>
        <begin position="294"/>
        <end position="356"/>
    </location>
</feature>
<keyword evidence="9" id="KW-1185">Reference proteome</keyword>
<dbReference type="Pfam" id="PF03705">
    <property type="entry name" value="CheR_N"/>
    <property type="match status" value="1"/>
</dbReference>
<dbReference type="PANTHER" id="PTHR24422:SF19">
    <property type="entry name" value="CHEMOTAXIS PROTEIN METHYLTRANSFERASE"/>
    <property type="match status" value="1"/>
</dbReference>
<keyword evidence="5" id="KW-0949">S-adenosyl-L-methionine</keyword>
<sequence length="356" mass="40212">MTPARPPAAPRFLPDADFLRLKALLIRRTGHFYYEDKDDLLWERVRRRLRVLSLPGAAAYLDRLQDPALGEAEWTALEAEITIGETFFFRYAEQFAALRQTILPQLLERNRATRRLRIWSAGCANGSEPYSLAILLHELLGDALPDWRITILGTDLNEASLAAAREAVFSPWSLRSLPAELRERDFTAEGRGWRLRPRHRAMVRFQRHNLLDLLEPGAALEMNEFDLILCRNVLIYFHPETVPQLVRALAERLVPGGWLLLGHAEPQPGFARFLRPVSLPGTAAWHREAEDLPVLPEPSWPQPEPSLPEPSASPEPSDRPSLPDPTWPAPRAPGAESAWPATGAPYPRRPLPRPPA</sequence>
<feature type="compositionally biased region" description="Pro residues" evidence="6">
    <location>
        <begin position="347"/>
        <end position="356"/>
    </location>
</feature>
<dbReference type="SUPFAM" id="SSF53335">
    <property type="entry name" value="S-adenosyl-L-methionine-dependent methyltransferases"/>
    <property type="match status" value="1"/>
</dbReference>
<name>A0ABR7RW45_9PROT</name>
<evidence type="ECO:0000256" key="3">
    <source>
        <dbReference type="ARBA" id="ARBA00022603"/>
    </source>
</evidence>
<accession>A0ABR7RW45</accession>
<feature type="domain" description="CheR-type methyltransferase" evidence="7">
    <location>
        <begin position="13"/>
        <end position="290"/>
    </location>
</feature>
<comment type="catalytic activity">
    <reaction evidence="1">
        <text>L-glutamyl-[protein] + S-adenosyl-L-methionine = [protein]-L-glutamate 5-O-methyl ester + S-adenosyl-L-homocysteine</text>
        <dbReference type="Rhea" id="RHEA:24452"/>
        <dbReference type="Rhea" id="RHEA-COMP:10208"/>
        <dbReference type="Rhea" id="RHEA-COMP:10311"/>
        <dbReference type="ChEBI" id="CHEBI:29973"/>
        <dbReference type="ChEBI" id="CHEBI:57856"/>
        <dbReference type="ChEBI" id="CHEBI:59789"/>
        <dbReference type="ChEBI" id="CHEBI:82795"/>
        <dbReference type="EC" id="2.1.1.80"/>
    </reaction>
</comment>
<dbReference type="Proteomes" id="UP000626026">
    <property type="component" value="Unassembled WGS sequence"/>
</dbReference>
<evidence type="ECO:0000313" key="9">
    <source>
        <dbReference type="Proteomes" id="UP000626026"/>
    </source>
</evidence>
<dbReference type="PRINTS" id="PR00996">
    <property type="entry name" value="CHERMTFRASE"/>
</dbReference>
<dbReference type="SMART" id="SM00138">
    <property type="entry name" value="MeTrc"/>
    <property type="match status" value="1"/>
</dbReference>
<dbReference type="Pfam" id="PF01739">
    <property type="entry name" value="CheR"/>
    <property type="match status" value="1"/>
</dbReference>
<comment type="caution">
    <text evidence="8">The sequence shown here is derived from an EMBL/GenBank/DDBJ whole genome shotgun (WGS) entry which is preliminary data.</text>
</comment>
<dbReference type="InterPro" id="IPR029063">
    <property type="entry name" value="SAM-dependent_MTases_sf"/>
</dbReference>
<evidence type="ECO:0000259" key="7">
    <source>
        <dbReference type="PROSITE" id="PS50123"/>
    </source>
</evidence>
<dbReference type="SUPFAM" id="SSF47757">
    <property type="entry name" value="Chemotaxis receptor methyltransferase CheR, N-terminal domain"/>
    <property type="match status" value="1"/>
</dbReference>
<evidence type="ECO:0000256" key="6">
    <source>
        <dbReference type="SAM" id="MobiDB-lite"/>
    </source>
</evidence>
<keyword evidence="3 8" id="KW-0489">Methyltransferase</keyword>
<gene>
    <name evidence="8" type="ORF">IBL26_25000</name>
</gene>
<evidence type="ECO:0000256" key="1">
    <source>
        <dbReference type="ARBA" id="ARBA00001541"/>
    </source>
</evidence>
<evidence type="ECO:0000256" key="5">
    <source>
        <dbReference type="ARBA" id="ARBA00022691"/>
    </source>
</evidence>
<dbReference type="EC" id="2.1.1.80" evidence="2"/>
<dbReference type="InterPro" id="IPR036804">
    <property type="entry name" value="CheR_N_sf"/>
</dbReference>
<keyword evidence="4" id="KW-0808">Transferase</keyword>
<proteinExistence type="predicted"/>
<dbReference type="PROSITE" id="PS50123">
    <property type="entry name" value="CHER"/>
    <property type="match status" value="1"/>
</dbReference>
<dbReference type="InterPro" id="IPR050903">
    <property type="entry name" value="Bact_Chemotaxis_MeTrfase"/>
</dbReference>
<organism evidence="8 9">
    <name type="scientific">Teichococcus aerophilus</name>
    <dbReference type="NCBI Taxonomy" id="1224513"/>
    <lineage>
        <taxon>Bacteria</taxon>
        <taxon>Pseudomonadati</taxon>
        <taxon>Pseudomonadota</taxon>
        <taxon>Alphaproteobacteria</taxon>
        <taxon>Acetobacterales</taxon>
        <taxon>Roseomonadaceae</taxon>
        <taxon>Roseomonas</taxon>
    </lineage>
</organism>
<dbReference type="Gene3D" id="1.10.155.10">
    <property type="entry name" value="Chemotaxis receptor methyltransferase CheR, N-terminal domain"/>
    <property type="match status" value="1"/>
</dbReference>
<feature type="compositionally biased region" description="Pro residues" evidence="6">
    <location>
        <begin position="295"/>
        <end position="313"/>
    </location>
</feature>
<dbReference type="EMBL" id="JACTVA010000103">
    <property type="protein sequence ID" value="MBC9210102.1"/>
    <property type="molecule type" value="Genomic_DNA"/>
</dbReference>
<reference evidence="8 9" key="1">
    <citation type="journal article" date="2013" name="Int. J. Syst. Evol. Microbiol.">
        <title>Roseomonas aerophila sp. nov., isolated from air.</title>
        <authorList>
            <person name="Kim S.J."/>
            <person name="Weon H.Y."/>
            <person name="Ahn J.H."/>
            <person name="Hong S.B."/>
            <person name="Seok S.J."/>
            <person name="Whang K.S."/>
            <person name="Kwon S.W."/>
        </authorList>
    </citation>
    <scope>NUCLEOTIDE SEQUENCE [LARGE SCALE GENOMIC DNA]</scope>
    <source>
        <strain evidence="8 9">NBRC 108923</strain>
    </source>
</reference>
<dbReference type="GO" id="GO:0032259">
    <property type="term" value="P:methylation"/>
    <property type="evidence" value="ECO:0007669"/>
    <property type="project" value="UniProtKB-KW"/>
</dbReference>
<dbReference type="PANTHER" id="PTHR24422">
    <property type="entry name" value="CHEMOTAXIS PROTEIN METHYLTRANSFERASE"/>
    <property type="match status" value="1"/>
</dbReference>
<evidence type="ECO:0000313" key="8">
    <source>
        <dbReference type="EMBL" id="MBC9210102.1"/>
    </source>
</evidence>
<protein>
    <recommendedName>
        <fullName evidence="2">protein-glutamate O-methyltransferase</fullName>
        <ecNumber evidence="2">2.1.1.80</ecNumber>
    </recommendedName>
</protein>
<dbReference type="CDD" id="cd02440">
    <property type="entry name" value="AdoMet_MTases"/>
    <property type="match status" value="1"/>
</dbReference>
<evidence type="ECO:0000256" key="4">
    <source>
        <dbReference type="ARBA" id="ARBA00022679"/>
    </source>
</evidence>
<dbReference type="InterPro" id="IPR022642">
    <property type="entry name" value="CheR_C"/>
</dbReference>
<dbReference type="Gene3D" id="3.40.50.150">
    <property type="entry name" value="Vaccinia Virus protein VP39"/>
    <property type="match status" value="1"/>
</dbReference>
<evidence type="ECO:0000256" key="2">
    <source>
        <dbReference type="ARBA" id="ARBA00012534"/>
    </source>
</evidence>
<dbReference type="InterPro" id="IPR022641">
    <property type="entry name" value="CheR_N"/>
</dbReference>
<feature type="non-terminal residue" evidence="8">
    <location>
        <position position="356"/>
    </location>
</feature>
<dbReference type="RefSeq" id="WP_187787213.1">
    <property type="nucleotide sequence ID" value="NZ_JACTVA010000103.1"/>
</dbReference>
<feature type="compositionally biased region" description="Pro residues" evidence="6">
    <location>
        <begin position="322"/>
        <end position="331"/>
    </location>
</feature>
<dbReference type="GO" id="GO:0008168">
    <property type="term" value="F:methyltransferase activity"/>
    <property type="evidence" value="ECO:0007669"/>
    <property type="project" value="UniProtKB-KW"/>
</dbReference>
<dbReference type="InterPro" id="IPR000780">
    <property type="entry name" value="CheR_MeTrfase"/>
</dbReference>